<dbReference type="SUPFAM" id="SSF54928">
    <property type="entry name" value="RNA-binding domain, RBD"/>
    <property type="match status" value="1"/>
</dbReference>
<evidence type="ECO:0000256" key="8">
    <source>
        <dbReference type="ARBA" id="ARBA00023242"/>
    </source>
</evidence>
<dbReference type="SUPFAM" id="SSF52058">
    <property type="entry name" value="L domain-like"/>
    <property type="match status" value="1"/>
</dbReference>
<dbReference type="InterPro" id="IPR012677">
    <property type="entry name" value="Nucleotide-bd_a/b_plait_sf"/>
</dbReference>
<keyword evidence="4" id="KW-0433">Leucine-rich repeat</keyword>
<evidence type="ECO:0000256" key="5">
    <source>
        <dbReference type="ARBA" id="ARBA00022737"/>
    </source>
</evidence>
<dbReference type="PANTHER" id="PTHR10662">
    <property type="entry name" value="NUCLEAR RNA EXPORT FACTOR"/>
    <property type="match status" value="1"/>
</dbReference>
<dbReference type="Proteomes" id="UP000009046">
    <property type="component" value="Unassembled WGS sequence"/>
</dbReference>
<keyword evidence="6" id="KW-0509">mRNA transport</keyword>
<dbReference type="SUPFAM" id="SSF46934">
    <property type="entry name" value="UBA-like"/>
    <property type="match status" value="1"/>
</dbReference>
<evidence type="ECO:0000256" key="7">
    <source>
        <dbReference type="ARBA" id="ARBA00022884"/>
    </source>
</evidence>
<dbReference type="EnsemblMetazoa" id="PHUM221730-RA">
    <property type="protein sequence ID" value="PHUM221730-PA"/>
    <property type="gene ID" value="PHUM221730"/>
</dbReference>
<keyword evidence="7" id="KW-0694">RNA-binding</keyword>
<dbReference type="GO" id="GO:0003723">
    <property type="term" value="F:RNA binding"/>
    <property type="evidence" value="ECO:0007669"/>
    <property type="project" value="UniProtKB-KW"/>
</dbReference>
<dbReference type="InterPro" id="IPR035979">
    <property type="entry name" value="RBD_domain_sf"/>
</dbReference>
<dbReference type="EMBL" id="DS235184">
    <property type="protein sequence ID" value="EEB13089.1"/>
    <property type="molecule type" value="Genomic_DNA"/>
</dbReference>
<reference evidence="12" key="1">
    <citation type="submission" date="2007-04" db="EMBL/GenBank/DDBJ databases">
        <title>Annotation of Pediculus humanus corporis strain USDA.</title>
        <authorList>
            <person name="Kirkness E."/>
            <person name="Hannick L."/>
            <person name="Hass B."/>
            <person name="Bruggner R."/>
            <person name="Lawson D."/>
            <person name="Bidwell S."/>
            <person name="Joardar V."/>
            <person name="Caler E."/>
            <person name="Walenz B."/>
            <person name="Inman J."/>
            <person name="Schobel S."/>
            <person name="Galinsky K."/>
            <person name="Amedeo P."/>
            <person name="Strausberg R."/>
        </authorList>
    </citation>
    <scope>NUCLEOTIDE SEQUENCE</scope>
    <source>
        <strain evidence="12">USDA</strain>
    </source>
</reference>
<feature type="compositionally biased region" description="Basic residues" evidence="9">
    <location>
        <begin position="63"/>
        <end position="74"/>
    </location>
</feature>
<reference evidence="12" key="2">
    <citation type="submission" date="2007-04" db="EMBL/GenBank/DDBJ databases">
        <title>The genome of the human body louse.</title>
        <authorList>
            <consortium name="The Human Body Louse Genome Consortium"/>
            <person name="Kirkness E."/>
            <person name="Walenz B."/>
            <person name="Hass B."/>
            <person name="Bruggner R."/>
            <person name="Strausberg R."/>
        </authorList>
    </citation>
    <scope>NUCLEOTIDE SEQUENCE</scope>
    <source>
        <strain evidence="12">USDA</strain>
    </source>
</reference>
<dbReference type="PROSITE" id="PS50177">
    <property type="entry name" value="NTF2_DOMAIN"/>
    <property type="match status" value="1"/>
</dbReference>
<dbReference type="Gene3D" id="1.10.8.10">
    <property type="entry name" value="DNA helicase RuvA subunit, C-terminal domain"/>
    <property type="match status" value="1"/>
</dbReference>
<dbReference type="InterPro" id="IPR057125">
    <property type="entry name" value="NXF1/2/3/5-like_LRR"/>
</dbReference>
<dbReference type="FunCoup" id="E0VI83">
    <property type="interactions" value="964"/>
</dbReference>
<dbReference type="GO" id="GO:0005737">
    <property type="term" value="C:cytoplasm"/>
    <property type="evidence" value="ECO:0007669"/>
    <property type="project" value="InterPro"/>
</dbReference>
<name>E0VI83_PEDHC</name>
<comment type="similarity">
    <text evidence="2">Belongs to the NXF family.</text>
</comment>
<evidence type="ECO:0000313" key="14">
    <source>
        <dbReference type="Proteomes" id="UP000009046"/>
    </source>
</evidence>
<dbReference type="InterPro" id="IPR018222">
    <property type="entry name" value="Nuclear_transport_factor_2_euk"/>
</dbReference>
<dbReference type="InParanoid" id="E0VI83"/>
<evidence type="ECO:0000256" key="6">
    <source>
        <dbReference type="ARBA" id="ARBA00022816"/>
    </source>
</evidence>
<dbReference type="InterPro" id="IPR032675">
    <property type="entry name" value="LRR_dom_sf"/>
</dbReference>
<dbReference type="CDD" id="cd14342">
    <property type="entry name" value="UBA_TAP-C"/>
    <property type="match status" value="1"/>
</dbReference>
<dbReference type="Gene3D" id="3.30.70.330">
    <property type="match status" value="1"/>
</dbReference>
<evidence type="ECO:0000256" key="2">
    <source>
        <dbReference type="ARBA" id="ARBA00009285"/>
    </source>
</evidence>
<keyword evidence="14" id="KW-1185">Reference proteome</keyword>
<dbReference type="Gene3D" id="3.10.450.50">
    <property type="match status" value="1"/>
</dbReference>
<dbReference type="AlphaFoldDB" id="E0VI83"/>
<protein>
    <submittedName>
        <fullName evidence="12 13">Nuclear RNA export factor, putative</fullName>
    </submittedName>
</protein>
<dbReference type="SUPFAM" id="SSF54427">
    <property type="entry name" value="NTF2-like"/>
    <property type="match status" value="1"/>
</dbReference>
<keyword evidence="5" id="KW-0677">Repeat</keyword>
<dbReference type="RefSeq" id="XP_002425827.1">
    <property type="nucleotide sequence ID" value="XM_002425782.1"/>
</dbReference>
<evidence type="ECO:0000259" key="11">
    <source>
        <dbReference type="PROSITE" id="PS51281"/>
    </source>
</evidence>
<evidence type="ECO:0000256" key="9">
    <source>
        <dbReference type="SAM" id="MobiDB-lite"/>
    </source>
</evidence>
<evidence type="ECO:0000313" key="12">
    <source>
        <dbReference type="EMBL" id="EEB13089.1"/>
    </source>
</evidence>
<dbReference type="GO" id="GO:0005635">
    <property type="term" value="C:nuclear envelope"/>
    <property type="evidence" value="ECO:0007669"/>
    <property type="project" value="UniProtKB-ARBA"/>
</dbReference>
<dbReference type="FunFam" id="3.80.10.10:FF:000384">
    <property type="entry name" value="Nuclear RNA export factor 1"/>
    <property type="match status" value="1"/>
</dbReference>
<dbReference type="InterPro" id="IPR030217">
    <property type="entry name" value="NXF_fam"/>
</dbReference>
<dbReference type="STRING" id="121224.E0VI83"/>
<dbReference type="InterPro" id="IPR001611">
    <property type="entry name" value="Leu-rich_rpt"/>
</dbReference>
<feature type="domain" description="TAP-C" evidence="11">
    <location>
        <begin position="568"/>
        <end position="623"/>
    </location>
</feature>
<dbReference type="GO" id="GO:0016973">
    <property type="term" value="P:poly(A)+ mRNA export from nucleus"/>
    <property type="evidence" value="ECO:0007669"/>
    <property type="project" value="TreeGrafter"/>
</dbReference>
<dbReference type="InterPro" id="IPR005637">
    <property type="entry name" value="TAP_C_dom"/>
</dbReference>
<dbReference type="VEuPathDB" id="VectorBase:PHUM221730"/>
<dbReference type="GeneID" id="8237855"/>
<dbReference type="PROSITE" id="PS51281">
    <property type="entry name" value="TAP_C"/>
    <property type="match status" value="1"/>
</dbReference>
<dbReference type="InterPro" id="IPR009060">
    <property type="entry name" value="UBA-like_sf"/>
</dbReference>
<dbReference type="InterPro" id="IPR015245">
    <property type="entry name" value="Tap_RNA-bd"/>
</dbReference>
<dbReference type="EMBL" id="AAZO01002560">
    <property type="status" value="NOT_ANNOTATED_CDS"/>
    <property type="molecule type" value="Genomic_DNA"/>
</dbReference>
<dbReference type="PROSITE" id="PS51450">
    <property type="entry name" value="LRR"/>
    <property type="match status" value="1"/>
</dbReference>
<dbReference type="InterPro" id="IPR002075">
    <property type="entry name" value="NTF2_dom"/>
</dbReference>
<dbReference type="CTD" id="8237855"/>
<dbReference type="InterPro" id="IPR032710">
    <property type="entry name" value="NTF2-like_dom_sf"/>
</dbReference>
<proteinExistence type="inferred from homology"/>
<dbReference type="OMA" id="YGGHEAW"/>
<dbReference type="Gene3D" id="3.80.10.10">
    <property type="entry name" value="Ribonuclease Inhibitor"/>
    <property type="match status" value="1"/>
</dbReference>
<dbReference type="SMART" id="SM00804">
    <property type="entry name" value="TAP_C"/>
    <property type="match status" value="1"/>
</dbReference>
<dbReference type="Pfam" id="PF09162">
    <property type="entry name" value="Tap-RNA_bind"/>
    <property type="match status" value="1"/>
</dbReference>
<feature type="region of interest" description="Disordered" evidence="9">
    <location>
        <begin position="36"/>
        <end position="86"/>
    </location>
</feature>
<feature type="domain" description="NTF2" evidence="10">
    <location>
        <begin position="365"/>
        <end position="518"/>
    </location>
</feature>
<gene>
    <name evidence="13" type="primary">8237855</name>
    <name evidence="12" type="ORF">Phum_PHUM221730</name>
</gene>
<dbReference type="KEGG" id="phu:Phum_PHUM221730"/>
<sequence length="623" mass="71444">MPRAVYKKYYDHDDRASGSSNIRKVSFMNGVGGRVKKNRHKFPNNAMLDDGDVNMGGNERKQWNNRKKNKKQYKGRPGSPTMRNPNFRRDAPLTLSDWYLVKLFYGAKYNEHDLHRLLLKHLAPHVFKFYFSFTNENHFYFYTDNYEVAVTLRNANRKILLEDGHLLVIRVKEGVPSSVPVDETIKSRIKAVMSKRYVAETKALDLTKFANDPSFADGTFCPLTRPPIMRAVWQIISEYTSDIVAINLSSNKLVTFDDSLSIEIKKLKNLRIVYLEDNKIKNISAFNCFKESEVTELELRKNPLKSFFKDNTHYVSEIRKKFPKLTKLDGMELPPVISFDVAAELITQLPTPQAAFICNPDGRGIVKAFLSQYFAIYDSDNRLDLAQAYHDTSAFSLCSFYPPNQKSNIVRLNRYTADNRNLFRVTDYPRRKERLQLGKRNIVEYLSKLPKSQHDLSSFAVDLSLFTPLLINLFVSGVFREPSPSTSVKSWPVRHFSRAFLIVPVGQGFCIINDTLFITNATEDQVRCSFIEESQNTSVLQSPPQNRQIDQAVANLTSAVGSVELNDTVRLQMVETLATKTGMNVAWSKKCLDETNWDFDRAIWTFTQLQSKGSIPPEAFVKC</sequence>
<dbReference type="Pfam" id="PF03943">
    <property type="entry name" value="TAP_C"/>
    <property type="match status" value="1"/>
</dbReference>
<dbReference type="FunFam" id="3.10.450.50:FF:000004">
    <property type="entry name" value="Nuclear RNA export factor 1"/>
    <property type="match status" value="1"/>
</dbReference>
<comment type="subcellular location">
    <subcellularLocation>
        <location evidence="1">Nucleus</location>
        <location evidence="1">Nucleoplasm</location>
    </subcellularLocation>
</comment>
<evidence type="ECO:0000256" key="3">
    <source>
        <dbReference type="ARBA" id="ARBA00022448"/>
    </source>
</evidence>
<accession>E0VI83</accession>
<dbReference type="Pfam" id="PF24048">
    <property type="entry name" value="LRR_NXF1-5"/>
    <property type="match status" value="1"/>
</dbReference>
<reference evidence="13" key="3">
    <citation type="submission" date="2020-05" db="UniProtKB">
        <authorList>
            <consortium name="EnsemblMetazoa"/>
        </authorList>
    </citation>
    <scope>IDENTIFICATION</scope>
    <source>
        <strain evidence="13">USDA</strain>
    </source>
</reference>
<dbReference type="FunFam" id="1.10.8.10:FF:000018">
    <property type="entry name" value="Nuclear RNA export factor 1"/>
    <property type="match status" value="1"/>
</dbReference>
<dbReference type="PANTHER" id="PTHR10662:SF22">
    <property type="entry name" value="NUCLEAR RNA EXPORT FACTOR 1"/>
    <property type="match status" value="1"/>
</dbReference>
<dbReference type="HOGENOM" id="CLU_011280_1_1_1"/>
<evidence type="ECO:0000313" key="13">
    <source>
        <dbReference type="EnsemblMetazoa" id="PHUM221730-PA"/>
    </source>
</evidence>
<keyword evidence="3" id="KW-0813">Transport</keyword>
<evidence type="ECO:0000256" key="4">
    <source>
        <dbReference type="ARBA" id="ARBA00022614"/>
    </source>
</evidence>
<evidence type="ECO:0000259" key="10">
    <source>
        <dbReference type="PROSITE" id="PS50177"/>
    </source>
</evidence>
<dbReference type="eggNOG" id="KOG3763">
    <property type="taxonomic scope" value="Eukaryota"/>
</dbReference>
<evidence type="ECO:0000256" key="1">
    <source>
        <dbReference type="ARBA" id="ARBA00004642"/>
    </source>
</evidence>
<dbReference type="Pfam" id="PF22602">
    <property type="entry name" value="NXF_NTF2"/>
    <property type="match status" value="1"/>
</dbReference>
<organism>
    <name type="scientific">Pediculus humanus subsp. corporis</name>
    <name type="common">Body louse</name>
    <dbReference type="NCBI Taxonomy" id="121224"/>
    <lineage>
        <taxon>Eukaryota</taxon>
        <taxon>Metazoa</taxon>
        <taxon>Ecdysozoa</taxon>
        <taxon>Arthropoda</taxon>
        <taxon>Hexapoda</taxon>
        <taxon>Insecta</taxon>
        <taxon>Pterygota</taxon>
        <taxon>Neoptera</taxon>
        <taxon>Paraneoptera</taxon>
        <taxon>Psocodea</taxon>
        <taxon>Troctomorpha</taxon>
        <taxon>Phthiraptera</taxon>
        <taxon>Anoplura</taxon>
        <taxon>Pediculidae</taxon>
        <taxon>Pediculus</taxon>
    </lineage>
</organism>
<dbReference type="GO" id="GO:0005654">
    <property type="term" value="C:nucleoplasm"/>
    <property type="evidence" value="ECO:0007669"/>
    <property type="project" value="UniProtKB-SubCell"/>
</dbReference>
<keyword evidence="8" id="KW-0539">Nucleus</keyword>
<dbReference type="OrthoDB" id="25872at2759"/>